<accession>A0ABV4WT42</accession>
<gene>
    <name evidence="1" type="ORF">ACE1CA_26270</name>
</gene>
<organism evidence="1 2">
    <name type="scientific">Floridaenema evergladense BLCC-F167</name>
    <dbReference type="NCBI Taxonomy" id="3153639"/>
    <lineage>
        <taxon>Bacteria</taxon>
        <taxon>Bacillati</taxon>
        <taxon>Cyanobacteriota</taxon>
        <taxon>Cyanophyceae</taxon>
        <taxon>Oscillatoriophycideae</taxon>
        <taxon>Aerosakkonematales</taxon>
        <taxon>Aerosakkonemataceae</taxon>
        <taxon>Floridanema</taxon>
        <taxon>Floridanema evergladense</taxon>
    </lineage>
</organism>
<reference evidence="1 2" key="1">
    <citation type="submission" date="2024-09" db="EMBL/GenBank/DDBJ databases">
        <title>Floridaenema gen nov. (Aerosakkonemataceae, Aerosakkonematales ord. nov., Cyanobacteria) from benthic tropical and subtropical fresh waters, with the description of four new species.</title>
        <authorList>
            <person name="Moretto J.A."/>
            <person name="Berthold D.E."/>
            <person name="Lefler F.W."/>
            <person name="Huang I.-S."/>
            <person name="Laughinghouse H. IV."/>
        </authorList>
    </citation>
    <scope>NUCLEOTIDE SEQUENCE [LARGE SCALE GENOMIC DNA]</scope>
    <source>
        <strain evidence="1 2">BLCC-F167</strain>
    </source>
</reference>
<sequence length="232" mass="26697">MRSETDTLLTETASNNCVQLTTWKWKDFSTTAYQLSDGSYVMSYRQMALKVNQDKNGAKNFVEKANLPRMEVKINNFLWANAVPLTTVLAYWKYLCRLGVEKQMASLGCQAIEEFLAEQERIALGWESSKPSQTLKTVYEVSILPNRASLRVLFLSDREGKNEYRIELESALKSIGVFPDWLDKLRPKTRMQLSEKGFSGVQQTHYITRSEKESKIHEQESEIIVHSKLLSI</sequence>
<proteinExistence type="predicted"/>
<dbReference type="EMBL" id="JBHFNT010000231">
    <property type="protein sequence ID" value="MFB2838022.1"/>
    <property type="molecule type" value="Genomic_DNA"/>
</dbReference>
<dbReference type="RefSeq" id="WP_413280359.1">
    <property type="nucleotide sequence ID" value="NZ_JBHFNT010000231.1"/>
</dbReference>
<evidence type="ECO:0000313" key="1">
    <source>
        <dbReference type="EMBL" id="MFB2838022.1"/>
    </source>
</evidence>
<protein>
    <recommendedName>
        <fullName evidence="3">LAGLIDADG homing endonuclease</fullName>
    </recommendedName>
</protein>
<comment type="caution">
    <text evidence="1">The sequence shown here is derived from an EMBL/GenBank/DDBJ whole genome shotgun (WGS) entry which is preliminary data.</text>
</comment>
<keyword evidence="2" id="KW-1185">Reference proteome</keyword>
<evidence type="ECO:0000313" key="2">
    <source>
        <dbReference type="Proteomes" id="UP001576780"/>
    </source>
</evidence>
<dbReference type="Proteomes" id="UP001576780">
    <property type="component" value="Unassembled WGS sequence"/>
</dbReference>
<name>A0ABV4WT42_9CYAN</name>
<evidence type="ECO:0008006" key="3">
    <source>
        <dbReference type="Google" id="ProtNLM"/>
    </source>
</evidence>